<dbReference type="GO" id="GO:0005886">
    <property type="term" value="C:plasma membrane"/>
    <property type="evidence" value="ECO:0007669"/>
    <property type="project" value="UniProtKB-SubCell"/>
</dbReference>
<dbReference type="OrthoDB" id="9773459at2"/>
<dbReference type="InterPro" id="IPR012826">
    <property type="entry name" value="FliN"/>
</dbReference>
<feature type="compositionally biased region" description="Acidic residues" evidence="7">
    <location>
        <begin position="57"/>
        <end position="69"/>
    </location>
</feature>
<dbReference type="RefSeq" id="WP_092481800.1">
    <property type="nucleotide sequence ID" value="NZ_FOYM01000002.1"/>
</dbReference>
<dbReference type="InterPro" id="IPR051469">
    <property type="entry name" value="FliN/MopA/SpaO"/>
</dbReference>
<reference evidence="11" key="1">
    <citation type="submission" date="2016-10" db="EMBL/GenBank/DDBJ databases">
        <authorList>
            <person name="Varghese N."/>
            <person name="Submissions S."/>
        </authorList>
    </citation>
    <scope>NUCLEOTIDE SEQUENCE [LARGE SCALE GENOMIC DNA]</scope>
    <source>
        <strain evidence="11">DSM 3669</strain>
    </source>
</reference>
<evidence type="ECO:0000256" key="2">
    <source>
        <dbReference type="ARBA" id="ARBA00009226"/>
    </source>
</evidence>
<protein>
    <submittedName>
        <fullName evidence="10">Flagellar motor switch protein FliN/FliY</fullName>
    </submittedName>
</protein>
<dbReference type="NCBIfam" id="NF005995">
    <property type="entry name" value="PRK08119.1"/>
    <property type="match status" value="1"/>
</dbReference>
<sequence>MSENKLLQQDEIDTLLKSADKGGQEQPENTADKELNQDDIDALIRAAQNGGQQPAQADDDKELQQDDIDALIRAAQNGGQDQPDDGDGGQENQSDDPPKDEAQPDLTVEEKDALGEIGNIAMGAAATTLSQLLNKRVQITSPKVLVTSQKSFFDQFNVPYLVIKVKFKEGFNGYNVLVIKMQDAIVMANLMMGGDGTELPDEISEMEISAAAEAMNQMIGTASTSLADLLERNFNIMPPETSMVQETEKMNMSLPFGDPIVVTYFNMNIENLLDTKIIQVLDIQTASEQAELLWKRYGAMDEDEETQHAAPEQPAPQEAPGDYSAQLPENDTVASDWAQTSSDAPAQSRDSSDPNHVPTRARERVYHAMQVDPEKLNMLLDIPLKVSVVLGRARKQIKEVLQMTPGAIVELETLVDEPVDILVNGKLVAKGEIVVVNENFGVKITNIISTRERINSLGK</sequence>
<organism evidence="10 11">
    <name type="scientific">Desulfoscipio geothermicus DSM 3669</name>
    <dbReference type="NCBI Taxonomy" id="1121426"/>
    <lineage>
        <taxon>Bacteria</taxon>
        <taxon>Bacillati</taxon>
        <taxon>Bacillota</taxon>
        <taxon>Clostridia</taxon>
        <taxon>Eubacteriales</taxon>
        <taxon>Desulfallaceae</taxon>
        <taxon>Desulfoscipio</taxon>
    </lineage>
</organism>
<dbReference type="PANTHER" id="PTHR43484">
    <property type="match status" value="1"/>
</dbReference>
<name>A0A1I6CVI0_9FIRM</name>
<dbReference type="InterPro" id="IPR001172">
    <property type="entry name" value="FliN_T3SS_HrcQb"/>
</dbReference>
<evidence type="ECO:0000256" key="3">
    <source>
        <dbReference type="ARBA" id="ARBA00022475"/>
    </source>
</evidence>
<evidence type="ECO:0000256" key="4">
    <source>
        <dbReference type="ARBA" id="ARBA00022500"/>
    </source>
</evidence>
<dbReference type="AlphaFoldDB" id="A0A1I6CVI0"/>
<dbReference type="GO" id="GO:0009425">
    <property type="term" value="C:bacterial-type flagellum basal body"/>
    <property type="evidence" value="ECO:0007669"/>
    <property type="project" value="InterPro"/>
</dbReference>
<keyword evidence="10" id="KW-0282">Flagellum</keyword>
<feature type="domain" description="CheC-like protein" evidence="9">
    <location>
        <begin position="206"/>
        <end position="242"/>
    </location>
</feature>
<dbReference type="SUPFAM" id="SSF101801">
    <property type="entry name" value="Surface presentation of antigens (SPOA)"/>
    <property type="match status" value="1"/>
</dbReference>
<evidence type="ECO:0000313" key="11">
    <source>
        <dbReference type="Proteomes" id="UP000199584"/>
    </source>
</evidence>
<evidence type="ECO:0000313" key="10">
    <source>
        <dbReference type="EMBL" id="SFQ97170.1"/>
    </source>
</evidence>
<proteinExistence type="inferred from homology"/>
<dbReference type="Pfam" id="PF01052">
    <property type="entry name" value="FliMN_C"/>
    <property type="match status" value="1"/>
</dbReference>
<keyword evidence="10" id="KW-0969">Cilium</keyword>
<dbReference type="PRINTS" id="PR00956">
    <property type="entry name" value="FLGMOTORFLIN"/>
</dbReference>
<keyword evidence="4" id="KW-0145">Chemotaxis</keyword>
<dbReference type="EMBL" id="FOYM01000002">
    <property type="protein sequence ID" value="SFQ97170.1"/>
    <property type="molecule type" value="Genomic_DNA"/>
</dbReference>
<keyword evidence="5" id="KW-0283">Flagellar rotation</keyword>
<dbReference type="Gene3D" id="2.30.330.10">
    <property type="entry name" value="SpoA-like"/>
    <property type="match status" value="1"/>
</dbReference>
<comment type="similarity">
    <text evidence="2">Belongs to the FliN/MopA/SpaO family.</text>
</comment>
<evidence type="ECO:0000256" key="6">
    <source>
        <dbReference type="ARBA" id="ARBA00023136"/>
    </source>
</evidence>
<dbReference type="STRING" id="39060.SAMN05660706_102132"/>
<evidence type="ECO:0000259" key="8">
    <source>
        <dbReference type="Pfam" id="PF01052"/>
    </source>
</evidence>
<dbReference type="PANTHER" id="PTHR43484:SF1">
    <property type="entry name" value="FLAGELLAR MOTOR SWITCH PROTEIN FLIN"/>
    <property type="match status" value="1"/>
</dbReference>
<accession>A0A1I6CVI0</accession>
<keyword evidence="10" id="KW-0966">Cell projection</keyword>
<dbReference type="InterPro" id="IPR036429">
    <property type="entry name" value="SpoA-like_sf"/>
</dbReference>
<feature type="compositionally biased region" description="Polar residues" evidence="7">
    <location>
        <begin position="327"/>
        <end position="349"/>
    </location>
</feature>
<dbReference type="Gene3D" id="3.40.1550.10">
    <property type="entry name" value="CheC-like"/>
    <property type="match status" value="1"/>
</dbReference>
<evidence type="ECO:0000259" key="9">
    <source>
        <dbReference type="Pfam" id="PF04509"/>
    </source>
</evidence>
<dbReference type="InterPro" id="IPR007597">
    <property type="entry name" value="CheC"/>
</dbReference>
<dbReference type="Proteomes" id="UP000199584">
    <property type="component" value="Unassembled WGS sequence"/>
</dbReference>
<keyword evidence="11" id="KW-1185">Reference proteome</keyword>
<keyword evidence="3" id="KW-1003">Cell membrane</keyword>
<feature type="compositionally biased region" description="Low complexity" evidence="7">
    <location>
        <begin position="46"/>
        <end position="56"/>
    </location>
</feature>
<dbReference type="GO" id="GO:0003774">
    <property type="term" value="F:cytoskeletal motor activity"/>
    <property type="evidence" value="ECO:0007669"/>
    <property type="project" value="InterPro"/>
</dbReference>
<evidence type="ECO:0000256" key="1">
    <source>
        <dbReference type="ARBA" id="ARBA00004413"/>
    </source>
</evidence>
<keyword evidence="6" id="KW-0472">Membrane</keyword>
<feature type="domain" description="Flagellar motor switch protein FliN-like C-terminal" evidence="8">
    <location>
        <begin position="378"/>
        <end position="448"/>
    </location>
</feature>
<feature type="compositionally biased region" description="Low complexity" evidence="7">
    <location>
        <begin position="308"/>
        <end position="320"/>
    </location>
</feature>
<dbReference type="CDD" id="cd17907">
    <property type="entry name" value="FliY_FliN-Y"/>
    <property type="match status" value="1"/>
</dbReference>
<dbReference type="GO" id="GO:0016787">
    <property type="term" value="F:hydrolase activity"/>
    <property type="evidence" value="ECO:0007669"/>
    <property type="project" value="InterPro"/>
</dbReference>
<feature type="domain" description="CheC-like protein" evidence="9">
    <location>
        <begin position="109"/>
        <end position="145"/>
    </location>
</feature>
<dbReference type="NCBIfam" id="TIGR02480">
    <property type="entry name" value="fliN"/>
    <property type="match status" value="1"/>
</dbReference>
<dbReference type="SUPFAM" id="SSF103039">
    <property type="entry name" value="CheC-like"/>
    <property type="match status" value="1"/>
</dbReference>
<dbReference type="InterPro" id="IPR001543">
    <property type="entry name" value="FliN-like_C"/>
</dbReference>
<feature type="region of interest" description="Disordered" evidence="7">
    <location>
        <begin position="302"/>
        <end position="358"/>
    </location>
</feature>
<evidence type="ECO:0000256" key="5">
    <source>
        <dbReference type="ARBA" id="ARBA00022779"/>
    </source>
</evidence>
<dbReference type="InterPro" id="IPR028976">
    <property type="entry name" value="CheC-like_sf"/>
</dbReference>
<gene>
    <name evidence="10" type="ORF">SAMN05660706_102132</name>
</gene>
<dbReference type="GO" id="GO:0006935">
    <property type="term" value="P:chemotaxis"/>
    <property type="evidence" value="ECO:0007669"/>
    <property type="project" value="UniProtKB-KW"/>
</dbReference>
<comment type="subcellular location">
    <subcellularLocation>
        <location evidence="1">Cell membrane</location>
        <topology evidence="1">Peripheral membrane protein</topology>
        <orientation evidence="1">Cytoplasmic side</orientation>
    </subcellularLocation>
</comment>
<dbReference type="Pfam" id="PF04509">
    <property type="entry name" value="CheC"/>
    <property type="match status" value="2"/>
</dbReference>
<evidence type="ECO:0000256" key="7">
    <source>
        <dbReference type="SAM" id="MobiDB-lite"/>
    </source>
</evidence>
<feature type="region of interest" description="Disordered" evidence="7">
    <location>
        <begin position="1"/>
        <end position="104"/>
    </location>
</feature>
<dbReference type="GO" id="GO:0071973">
    <property type="term" value="P:bacterial-type flagellum-dependent cell motility"/>
    <property type="evidence" value="ECO:0007669"/>
    <property type="project" value="InterPro"/>
</dbReference>